<dbReference type="SUPFAM" id="SSF56349">
    <property type="entry name" value="DNA breaking-rejoining enzymes"/>
    <property type="match status" value="1"/>
</dbReference>
<dbReference type="InterPro" id="IPR013762">
    <property type="entry name" value="Integrase-like_cat_sf"/>
</dbReference>
<name>A0A323UDP6_RHOPL</name>
<gene>
    <name evidence="3" type="ORF">DNX69_16780</name>
</gene>
<dbReference type="InterPro" id="IPR011010">
    <property type="entry name" value="DNA_brk_join_enz"/>
</dbReference>
<dbReference type="GO" id="GO:0006310">
    <property type="term" value="P:DNA recombination"/>
    <property type="evidence" value="ECO:0007669"/>
    <property type="project" value="UniProtKB-KW"/>
</dbReference>
<accession>A0A323UDP6</accession>
<sequence length="626" mass="69609">MQGRLMGFMTYLIRRGVTWHFRFRLPDDLRGRAVAAYWPNNLSALINPKLGRIKQEITESLRTSDNSIARARAGVRISDTELLVREARRFLAEGPARTIPEDVIEHLAQRRLQELLAADDAVRAKGLGLDMTAMRSAAASGLLICKRENQPPHGPTSPDRSGMTRDDLDLFAFGVDRLAADLRLGVALRRPPNWVQAAVDAALAERGIVLPPDAPEREALDIEFLAATQRAFAALKMRNEGHFVPTPPSPPDPAERLGPTLSETFEQWKAGTLLPGMKVPRSSTATEAEFCIRRFRELHGDPRIGAITREHARSLRDALWRLPTRLPAHVEKLPLPDILARNDLGDYPRRSSGTLGKHITLITAILSKGADAYDLKFNGAGWSNPFEGLKPENNDDELNRDPLSPEELAIVFSSPIYTQGERPRGGKGEAAYWLPVLSVMTSARLSELAQLRVCDVRRDEGTGIDYLDINDERGKTLKAASAKRQVPLHMVLLRIGFLDFVAWRYASDEDATAKLFPGLEPTGKGGRIGKSWSKWFNNWRRSKLKIVGEDSRKDFHSLRHTFKDMCRAARIEEEVHDALTGNSFKGGGKGVGRRYGNGVPLEVRAEVVASLKPPGALLQLRWTKPS</sequence>
<dbReference type="GO" id="GO:0003677">
    <property type="term" value="F:DNA binding"/>
    <property type="evidence" value="ECO:0007669"/>
    <property type="project" value="InterPro"/>
</dbReference>
<protein>
    <recommendedName>
        <fullName evidence="2">DUF6538 domain-containing protein</fullName>
    </recommendedName>
</protein>
<dbReference type="AlphaFoldDB" id="A0A323UDP6"/>
<feature type="domain" description="DUF6538" evidence="2">
    <location>
        <begin position="11"/>
        <end position="89"/>
    </location>
</feature>
<evidence type="ECO:0000313" key="3">
    <source>
        <dbReference type="EMBL" id="PZA10985.1"/>
    </source>
</evidence>
<comment type="caution">
    <text evidence="3">The sequence shown here is derived from an EMBL/GenBank/DDBJ whole genome shotgun (WGS) entry which is preliminary data.</text>
</comment>
<dbReference type="InterPro" id="IPR046668">
    <property type="entry name" value="DUF6538"/>
</dbReference>
<dbReference type="Gene3D" id="1.10.443.10">
    <property type="entry name" value="Intergrase catalytic core"/>
    <property type="match status" value="1"/>
</dbReference>
<dbReference type="GO" id="GO:0015074">
    <property type="term" value="P:DNA integration"/>
    <property type="evidence" value="ECO:0007669"/>
    <property type="project" value="InterPro"/>
</dbReference>
<evidence type="ECO:0000256" key="1">
    <source>
        <dbReference type="ARBA" id="ARBA00023172"/>
    </source>
</evidence>
<organism evidence="3 4">
    <name type="scientific">Rhodopseudomonas palustris</name>
    <dbReference type="NCBI Taxonomy" id="1076"/>
    <lineage>
        <taxon>Bacteria</taxon>
        <taxon>Pseudomonadati</taxon>
        <taxon>Pseudomonadota</taxon>
        <taxon>Alphaproteobacteria</taxon>
        <taxon>Hyphomicrobiales</taxon>
        <taxon>Nitrobacteraceae</taxon>
        <taxon>Rhodopseudomonas</taxon>
    </lineage>
</organism>
<dbReference type="Pfam" id="PF20172">
    <property type="entry name" value="DUF6538"/>
    <property type="match status" value="1"/>
</dbReference>
<dbReference type="CDD" id="cd01184">
    <property type="entry name" value="INT_C_like_1"/>
    <property type="match status" value="1"/>
</dbReference>
<proteinExistence type="predicted"/>
<dbReference type="EMBL" id="QKQS01000023">
    <property type="protein sequence ID" value="PZA10985.1"/>
    <property type="molecule type" value="Genomic_DNA"/>
</dbReference>
<evidence type="ECO:0000313" key="4">
    <source>
        <dbReference type="Proteomes" id="UP000248134"/>
    </source>
</evidence>
<keyword evidence="1" id="KW-0233">DNA recombination</keyword>
<reference evidence="3 4" key="1">
    <citation type="submission" date="2018-06" db="EMBL/GenBank/DDBJ databases">
        <title>Draft Whole-Genome Sequence of the purple photosynthetic bacterium Rhodospeudomonas palustris XCP.</title>
        <authorList>
            <person name="Rayyan A."/>
            <person name="Meyer T.E."/>
            <person name="Kyndt J.A."/>
        </authorList>
    </citation>
    <scope>NUCLEOTIDE SEQUENCE [LARGE SCALE GENOMIC DNA]</scope>
    <source>
        <strain evidence="3 4">XCP</strain>
    </source>
</reference>
<dbReference type="Proteomes" id="UP000248134">
    <property type="component" value="Unassembled WGS sequence"/>
</dbReference>
<evidence type="ECO:0000259" key="2">
    <source>
        <dbReference type="Pfam" id="PF20172"/>
    </source>
</evidence>